<reference evidence="2" key="1">
    <citation type="submission" date="2021-02" db="EMBL/GenBank/DDBJ databases">
        <authorList>
            <person name="Nowell W R."/>
        </authorList>
    </citation>
    <scope>NUCLEOTIDE SEQUENCE</scope>
</reference>
<dbReference type="EMBL" id="CAJOBH010043803">
    <property type="protein sequence ID" value="CAF4343513.1"/>
    <property type="molecule type" value="Genomic_DNA"/>
</dbReference>
<feature type="domain" description="Cation-transporting P-type ATPase N-terminal" evidence="1">
    <location>
        <begin position="16"/>
        <end position="54"/>
    </location>
</feature>
<dbReference type="Pfam" id="PF00690">
    <property type="entry name" value="Cation_ATPase_N"/>
    <property type="match status" value="1"/>
</dbReference>
<dbReference type="SUPFAM" id="SSF81665">
    <property type="entry name" value="Calcium ATPase, transmembrane domain M"/>
    <property type="match status" value="1"/>
</dbReference>
<evidence type="ECO:0000259" key="1">
    <source>
        <dbReference type="Pfam" id="PF00690"/>
    </source>
</evidence>
<name>A0A8S2UHF3_9BILA</name>
<dbReference type="InterPro" id="IPR004014">
    <property type="entry name" value="ATPase_P-typ_cation-transptr_N"/>
</dbReference>
<protein>
    <recommendedName>
        <fullName evidence="1">Cation-transporting P-type ATPase N-terminal domain-containing protein</fullName>
    </recommendedName>
</protein>
<proteinExistence type="predicted"/>
<comment type="caution">
    <text evidence="2">The sequence shown here is derived from an EMBL/GenBank/DDBJ whole genome shotgun (WGS) entry which is preliminary data.</text>
</comment>
<organism evidence="2 3">
    <name type="scientific">Rotaria magnacalcarata</name>
    <dbReference type="NCBI Taxonomy" id="392030"/>
    <lineage>
        <taxon>Eukaryota</taxon>
        <taxon>Metazoa</taxon>
        <taxon>Spiralia</taxon>
        <taxon>Gnathifera</taxon>
        <taxon>Rotifera</taxon>
        <taxon>Eurotatoria</taxon>
        <taxon>Bdelloidea</taxon>
        <taxon>Philodinida</taxon>
        <taxon>Philodinidae</taxon>
        <taxon>Rotaria</taxon>
    </lineage>
</organism>
<gene>
    <name evidence="2" type="ORF">BYL167_LOCUS29195</name>
</gene>
<dbReference type="AlphaFoldDB" id="A0A8S2UHF3"/>
<dbReference type="Gene3D" id="3.40.980.10">
    <property type="entry name" value="MoaB/Mog-like domain"/>
    <property type="match status" value="1"/>
</dbReference>
<evidence type="ECO:0000313" key="2">
    <source>
        <dbReference type="EMBL" id="CAF4343513.1"/>
    </source>
</evidence>
<dbReference type="InterPro" id="IPR023298">
    <property type="entry name" value="ATPase_P-typ_TM_dom_sf"/>
</dbReference>
<dbReference type="InterPro" id="IPR036425">
    <property type="entry name" value="MoaB/Mog-like_dom_sf"/>
</dbReference>
<accession>A0A8S2UHF3</accession>
<evidence type="ECO:0000313" key="3">
    <source>
        <dbReference type="Proteomes" id="UP000681967"/>
    </source>
</evidence>
<sequence length="183" mass="20870">MTNKSLVPKSTIDYPWAKTIEEIANYYNVDEEIGLSEERVNEDIQIYEPNELPVLLKNSHILHNHTQHCCCLGSNFFSTNRGAELQRHNRSDSELKQQHEVLLSILLLEQQLHSTATDEHKRRVNEFIPVSTTCYDDSTKDHSGPVHVKETLLKLCDEIRPNLILTTGGTTISLYDITPEATS</sequence>
<dbReference type="Proteomes" id="UP000681967">
    <property type="component" value="Unassembled WGS sequence"/>
</dbReference>
<dbReference type="SUPFAM" id="SSF53218">
    <property type="entry name" value="Molybdenum cofactor biosynthesis proteins"/>
    <property type="match status" value="1"/>
</dbReference>